<gene>
    <name evidence="2" type="ORF">I312_00252</name>
</gene>
<sequence>MPFAVYTGYTMPYPHLLSREPEAQPSPNAQGSPSLSPSNTHYIADIDCTHTTESCGGRGVMNIGAVIPLPNHSSAQVPD</sequence>
<organism evidence="2">
    <name type="scientific">Cryptococcus bacillisporus CA1280</name>
    <dbReference type="NCBI Taxonomy" id="1296109"/>
    <lineage>
        <taxon>Eukaryota</taxon>
        <taxon>Fungi</taxon>
        <taxon>Dikarya</taxon>
        <taxon>Basidiomycota</taxon>
        <taxon>Agaricomycotina</taxon>
        <taxon>Tremellomycetes</taxon>
        <taxon>Tremellales</taxon>
        <taxon>Cryptococcaceae</taxon>
        <taxon>Cryptococcus</taxon>
        <taxon>Cryptococcus gattii species complex</taxon>
    </lineage>
</organism>
<dbReference type="OrthoDB" id="10324023at2759"/>
<name>A0A0D0VTG5_CRYGA</name>
<accession>A0A0D0VTG5</accession>
<dbReference type="EMBL" id="KN847973">
    <property type="protein sequence ID" value="KIR50316.1"/>
    <property type="molecule type" value="Genomic_DNA"/>
</dbReference>
<feature type="compositionally biased region" description="Polar residues" evidence="1">
    <location>
        <begin position="25"/>
        <end position="41"/>
    </location>
</feature>
<proteinExistence type="predicted"/>
<evidence type="ECO:0000313" key="2">
    <source>
        <dbReference type="EMBL" id="KIR50316.1"/>
    </source>
</evidence>
<dbReference type="HOGENOM" id="CLU_2605953_0_0_1"/>
<protein>
    <submittedName>
        <fullName evidence="2">Uncharacterized protein</fullName>
    </submittedName>
</protein>
<feature type="region of interest" description="Disordered" evidence="1">
    <location>
        <begin position="15"/>
        <end position="41"/>
    </location>
</feature>
<evidence type="ECO:0000256" key="1">
    <source>
        <dbReference type="SAM" id="MobiDB-lite"/>
    </source>
</evidence>
<dbReference type="AlphaFoldDB" id="A0A0D0VTG5"/>
<reference evidence="2" key="1">
    <citation type="submission" date="2015-01" db="EMBL/GenBank/DDBJ databases">
        <title>The Genome Sequence of Cryptococcus gattii CA1280.</title>
        <authorList>
            <consortium name="The Broad Institute Genomics Platform"/>
            <person name="Cuomo C."/>
            <person name="Litvintseva A."/>
            <person name="Chen Y."/>
            <person name="Heitman J."/>
            <person name="Sun S."/>
            <person name="Springer D."/>
            <person name="Dromer F."/>
            <person name="Young S."/>
            <person name="Zeng Q."/>
            <person name="Gargeya S."/>
            <person name="Abouelleil A."/>
            <person name="Alvarado L."/>
            <person name="Chapman S.B."/>
            <person name="Gainer-Dewar J."/>
            <person name="Goldberg J."/>
            <person name="Griggs A."/>
            <person name="Gujja S."/>
            <person name="Hansen M."/>
            <person name="Howarth C."/>
            <person name="Imamovic A."/>
            <person name="Larimer J."/>
            <person name="Murphy C."/>
            <person name="Naylor J."/>
            <person name="Pearson M."/>
            <person name="Priest M."/>
            <person name="Roberts A."/>
            <person name="Saif S."/>
            <person name="Shea T."/>
            <person name="Sykes S."/>
            <person name="Wortman J."/>
            <person name="Nusbaum C."/>
            <person name="Birren B."/>
        </authorList>
    </citation>
    <scope>NUCLEOTIDE SEQUENCE [LARGE SCALE GENOMIC DNA]</scope>
    <source>
        <strain evidence="2">CA1280</strain>
    </source>
</reference>